<organism evidence="1 2">
    <name type="scientific">Nocardia wallacei</name>
    <dbReference type="NCBI Taxonomy" id="480035"/>
    <lineage>
        <taxon>Bacteria</taxon>
        <taxon>Bacillati</taxon>
        <taxon>Actinomycetota</taxon>
        <taxon>Actinomycetes</taxon>
        <taxon>Mycobacteriales</taxon>
        <taxon>Nocardiaceae</taxon>
        <taxon>Nocardia</taxon>
    </lineage>
</organism>
<evidence type="ECO:0000313" key="1">
    <source>
        <dbReference type="EMBL" id="BCK59116.1"/>
    </source>
</evidence>
<gene>
    <name evidence="1" type="ORF">NWFMUON74_68880</name>
</gene>
<proteinExistence type="predicted"/>
<dbReference type="EMBL" id="AP023396">
    <property type="protein sequence ID" value="BCK59116.1"/>
    <property type="molecule type" value="Genomic_DNA"/>
</dbReference>
<sequence length="86" mass="9939">MPLHMQRDQGAINQLFEYREDFVGFDSIVCSRTTVVFCRVRADRGNCIAIRAASYREVSAASHIETRRKYGQTFEQQLFFGTAQLE</sequence>
<reference evidence="1 2" key="1">
    <citation type="submission" date="2020-08" db="EMBL/GenBank/DDBJ databases">
        <title>Genome Sequencing of Nocardia wallacei strain FMUON74 and assembly.</title>
        <authorList>
            <person name="Toyokawa M."/>
            <person name="Uesaka K."/>
        </authorList>
    </citation>
    <scope>NUCLEOTIDE SEQUENCE [LARGE SCALE GENOMIC DNA]</scope>
    <source>
        <strain evidence="1 2">FMUON74</strain>
    </source>
</reference>
<protein>
    <submittedName>
        <fullName evidence="1">Uncharacterized protein</fullName>
    </submittedName>
</protein>
<dbReference type="KEGG" id="nwl:NWFMUON74_68880"/>
<name>A0A7G1KWX8_9NOCA</name>
<keyword evidence="2" id="KW-1185">Reference proteome</keyword>
<evidence type="ECO:0000313" key="2">
    <source>
        <dbReference type="Proteomes" id="UP000516173"/>
    </source>
</evidence>
<dbReference type="Proteomes" id="UP000516173">
    <property type="component" value="Chromosome"/>
</dbReference>
<accession>A0A7G1KWX8</accession>
<dbReference type="AlphaFoldDB" id="A0A7G1KWX8"/>